<dbReference type="PANTHER" id="PTHR11241">
    <property type="entry name" value="DEOXYURIDINE 5'-TRIPHOSPHATE NUCLEOTIDOHYDROLASE"/>
    <property type="match status" value="1"/>
</dbReference>
<dbReference type="EMBL" id="MGJN01000020">
    <property type="protein sequence ID" value="OGN06360.1"/>
    <property type="molecule type" value="Genomic_DNA"/>
</dbReference>
<evidence type="ECO:0000313" key="7">
    <source>
        <dbReference type="EMBL" id="OGN06360.1"/>
    </source>
</evidence>
<keyword evidence="4" id="KW-0546">Nucleotide metabolism</keyword>
<dbReference type="SUPFAM" id="SSF51283">
    <property type="entry name" value="dUTPase-like"/>
    <property type="match status" value="1"/>
</dbReference>
<proteinExistence type="inferred from homology"/>
<dbReference type="InterPro" id="IPR036157">
    <property type="entry name" value="dUTPase-like_sf"/>
</dbReference>
<dbReference type="InterPro" id="IPR029054">
    <property type="entry name" value="dUTPase-like"/>
</dbReference>
<name>A0A1F8F1A0_9BACT</name>
<evidence type="ECO:0000313" key="8">
    <source>
        <dbReference type="Proteomes" id="UP000176834"/>
    </source>
</evidence>
<dbReference type="GO" id="GO:0006226">
    <property type="term" value="P:dUMP biosynthetic process"/>
    <property type="evidence" value="ECO:0007669"/>
    <property type="project" value="InterPro"/>
</dbReference>
<dbReference type="CDD" id="cd07557">
    <property type="entry name" value="trimeric_dUTPase"/>
    <property type="match status" value="1"/>
</dbReference>
<dbReference type="InterPro" id="IPR008181">
    <property type="entry name" value="dUTPase"/>
</dbReference>
<dbReference type="InterPro" id="IPR033704">
    <property type="entry name" value="dUTPase_trimeric"/>
</dbReference>
<dbReference type="PANTHER" id="PTHR11241:SF0">
    <property type="entry name" value="DEOXYURIDINE 5'-TRIPHOSPHATE NUCLEOTIDOHYDROLASE"/>
    <property type="match status" value="1"/>
</dbReference>
<dbReference type="AlphaFoldDB" id="A0A1F8F1A0"/>
<keyword evidence="3" id="KW-0378">Hydrolase</keyword>
<dbReference type="EC" id="3.6.1.23" evidence="2"/>
<protein>
    <recommendedName>
        <fullName evidence="2">dUTP diphosphatase</fullName>
        <ecNumber evidence="2">3.6.1.23</ecNumber>
    </recommendedName>
</protein>
<gene>
    <name evidence="7" type="ORF">A3B86_04615</name>
</gene>
<evidence type="ECO:0000256" key="5">
    <source>
        <dbReference type="ARBA" id="ARBA00047686"/>
    </source>
</evidence>
<evidence type="ECO:0000256" key="4">
    <source>
        <dbReference type="ARBA" id="ARBA00023080"/>
    </source>
</evidence>
<comment type="catalytic activity">
    <reaction evidence="5">
        <text>dUTP + H2O = dUMP + diphosphate + H(+)</text>
        <dbReference type="Rhea" id="RHEA:10248"/>
        <dbReference type="ChEBI" id="CHEBI:15377"/>
        <dbReference type="ChEBI" id="CHEBI:15378"/>
        <dbReference type="ChEBI" id="CHEBI:33019"/>
        <dbReference type="ChEBI" id="CHEBI:61555"/>
        <dbReference type="ChEBI" id="CHEBI:246422"/>
        <dbReference type="EC" id="3.6.1.23"/>
    </reaction>
</comment>
<dbReference type="Pfam" id="PF00692">
    <property type="entry name" value="dUTPase"/>
    <property type="match status" value="1"/>
</dbReference>
<comment type="similarity">
    <text evidence="1">Belongs to the dUTPase family.</text>
</comment>
<feature type="domain" description="dUTPase-like" evidence="6">
    <location>
        <begin position="13"/>
        <end position="142"/>
    </location>
</feature>
<organism evidence="7 8">
    <name type="scientific">Candidatus Yanofskybacteria bacterium RIFCSPHIGHO2_02_FULL_38_22b</name>
    <dbReference type="NCBI Taxonomy" id="1802673"/>
    <lineage>
        <taxon>Bacteria</taxon>
        <taxon>Candidatus Yanofskyibacteriota</taxon>
    </lineage>
</organism>
<evidence type="ECO:0000256" key="2">
    <source>
        <dbReference type="ARBA" id="ARBA00012379"/>
    </source>
</evidence>
<evidence type="ECO:0000256" key="3">
    <source>
        <dbReference type="ARBA" id="ARBA00022801"/>
    </source>
</evidence>
<dbReference type="GO" id="GO:0046081">
    <property type="term" value="P:dUTP catabolic process"/>
    <property type="evidence" value="ECO:0007669"/>
    <property type="project" value="InterPro"/>
</dbReference>
<dbReference type="GO" id="GO:0000287">
    <property type="term" value="F:magnesium ion binding"/>
    <property type="evidence" value="ECO:0007669"/>
    <property type="project" value="InterPro"/>
</dbReference>
<sequence>MKKIKIKRFDKSLPLPEYKTIGAAGFDLVARETMVINPQTIGYVPLNVAVETPKDYFFLLASRSSTHKLGLMPAHGIGIGDSDFRGNKDEYKIPLLNFTKNSVRVERGTRIAQGLFVKFVKATWHEVSRMKSKTRGGFGSTGKK</sequence>
<dbReference type="Proteomes" id="UP000176834">
    <property type="component" value="Unassembled WGS sequence"/>
</dbReference>
<evidence type="ECO:0000256" key="1">
    <source>
        <dbReference type="ARBA" id="ARBA00006581"/>
    </source>
</evidence>
<evidence type="ECO:0000259" key="6">
    <source>
        <dbReference type="Pfam" id="PF00692"/>
    </source>
</evidence>
<comment type="caution">
    <text evidence="7">The sequence shown here is derived from an EMBL/GenBank/DDBJ whole genome shotgun (WGS) entry which is preliminary data.</text>
</comment>
<dbReference type="GO" id="GO:0004170">
    <property type="term" value="F:dUTP diphosphatase activity"/>
    <property type="evidence" value="ECO:0007669"/>
    <property type="project" value="UniProtKB-EC"/>
</dbReference>
<dbReference type="Gene3D" id="2.70.40.10">
    <property type="match status" value="1"/>
</dbReference>
<reference evidence="7 8" key="1">
    <citation type="journal article" date="2016" name="Nat. Commun.">
        <title>Thousands of microbial genomes shed light on interconnected biogeochemical processes in an aquifer system.</title>
        <authorList>
            <person name="Anantharaman K."/>
            <person name="Brown C.T."/>
            <person name="Hug L.A."/>
            <person name="Sharon I."/>
            <person name="Castelle C.J."/>
            <person name="Probst A.J."/>
            <person name="Thomas B.C."/>
            <person name="Singh A."/>
            <person name="Wilkins M.J."/>
            <person name="Karaoz U."/>
            <person name="Brodie E.L."/>
            <person name="Williams K.H."/>
            <person name="Hubbard S.S."/>
            <person name="Banfield J.F."/>
        </authorList>
    </citation>
    <scope>NUCLEOTIDE SEQUENCE [LARGE SCALE GENOMIC DNA]</scope>
</reference>
<accession>A0A1F8F1A0</accession>